<organism evidence="1 2">
    <name type="scientific">Acinetobacter baumannii 625974</name>
    <dbReference type="NCBI Taxonomy" id="1310607"/>
    <lineage>
        <taxon>Bacteria</taxon>
        <taxon>Pseudomonadati</taxon>
        <taxon>Pseudomonadota</taxon>
        <taxon>Gammaproteobacteria</taxon>
        <taxon>Moraxellales</taxon>
        <taxon>Moraxellaceae</taxon>
        <taxon>Acinetobacter</taxon>
        <taxon>Acinetobacter calcoaceticus/baumannii complex</taxon>
    </lineage>
</organism>
<dbReference type="EMBL" id="JEXD01000010">
    <property type="protein sequence ID" value="EXC07836.1"/>
    <property type="molecule type" value="Genomic_DNA"/>
</dbReference>
<gene>
    <name evidence="1" type="ORF">J506_1655</name>
</gene>
<name>A0A009QC63_ACIBA</name>
<dbReference type="PATRIC" id="fig|1310607.3.peg.1609"/>
<reference evidence="1 2" key="1">
    <citation type="submission" date="2014-02" db="EMBL/GenBank/DDBJ databases">
        <title>Comparative genomics and transcriptomics to identify genetic mechanisms underlying the emergence of carbapenem resistant Acinetobacter baumannii (CRAb).</title>
        <authorList>
            <person name="Harris A.D."/>
            <person name="Johnson K.J."/>
            <person name="George J."/>
            <person name="Shefchek K."/>
            <person name="Daugherty S.C."/>
            <person name="Parankush S."/>
            <person name="Sadzewicz L."/>
            <person name="Tallon L."/>
            <person name="Sengamalay N."/>
            <person name="Hazen T.H."/>
            <person name="Rasko D.A."/>
        </authorList>
    </citation>
    <scope>NUCLEOTIDE SEQUENCE [LARGE SCALE GENOMIC DNA]</scope>
    <source>
        <strain evidence="1 2">625974</strain>
    </source>
</reference>
<accession>A0A009QC63</accession>
<dbReference type="RefSeq" id="WP_001139644.1">
    <property type="nucleotide sequence ID" value="NZ_JEXD01000010.1"/>
</dbReference>
<evidence type="ECO:0000313" key="2">
    <source>
        <dbReference type="Proteomes" id="UP000021108"/>
    </source>
</evidence>
<evidence type="ECO:0008006" key="3">
    <source>
        <dbReference type="Google" id="ProtNLM"/>
    </source>
</evidence>
<dbReference type="AlphaFoldDB" id="A0A009QC63"/>
<evidence type="ECO:0000313" key="1">
    <source>
        <dbReference type="EMBL" id="EXC07836.1"/>
    </source>
</evidence>
<dbReference type="Proteomes" id="UP000021108">
    <property type="component" value="Unassembled WGS sequence"/>
</dbReference>
<sequence>MPSLVEVFNRDVVLSYLRPNPVAVSPLVQSGAFVSDESLRPLLTSGSSTFVVPYINGVDGNVEQNYGNTILTDIAMPRTIDAGEMQGRVAYMNEGFLESVLGQYLSKVNSLELIGGMLNKYWQQAAENRALATVIGLRNYDQANGKRFTTDISASTATDASRWSVDAYIDAESTMNASLRGRGVMFVHSRIAAKMRKQQLLEQVTTSDNLPPITVYNGRAVIETDTNTQIGTGANAKFITILAGPRAFAYDSVPGPKDLKVEETQSTGNGAGHEILWTRRNMLIHPQGFSFIAPKDTLTGGTERESLSASWADLQKAANWELVTKPEDTSIRFLITNL</sequence>
<proteinExistence type="predicted"/>
<protein>
    <recommendedName>
        <fullName evidence="3">Major capsid protein</fullName>
    </recommendedName>
</protein>
<comment type="caution">
    <text evidence="1">The sequence shown here is derived from an EMBL/GenBank/DDBJ whole genome shotgun (WGS) entry which is preliminary data.</text>
</comment>